<dbReference type="EMBL" id="CM007895">
    <property type="protein sequence ID" value="OTG22779.1"/>
    <property type="molecule type" value="Genomic_DNA"/>
</dbReference>
<dbReference type="PANTHER" id="PTHR15503">
    <property type="entry name" value="LDOC1 RELATED"/>
    <property type="match status" value="1"/>
</dbReference>
<dbReference type="Proteomes" id="UP000215914">
    <property type="component" value="Chromosome 6"/>
</dbReference>
<feature type="compositionally biased region" description="Basic and acidic residues" evidence="1">
    <location>
        <begin position="509"/>
        <end position="521"/>
    </location>
</feature>
<dbReference type="InterPro" id="IPR032567">
    <property type="entry name" value="RTL1-rel"/>
</dbReference>
<keyword evidence="3" id="KW-0378">Hydrolase</keyword>
<proteinExistence type="predicted"/>
<feature type="region of interest" description="Disordered" evidence="1">
    <location>
        <begin position="1"/>
        <end position="48"/>
    </location>
</feature>
<protein>
    <submittedName>
        <fullName evidence="3">Putative retrotransposon gag domain, Retroviral aspartyl protease</fullName>
    </submittedName>
</protein>
<evidence type="ECO:0000313" key="3">
    <source>
        <dbReference type="EMBL" id="OTG22779.1"/>
    </source>
</evidence>
<reference evidence="4" key="1">
    <citation type="journal article" date="2017" name="Nature">
        <title>The sunflower genome provides insights into oil metabolism, flowering and Asterid evolution.</title>
        <authorList>
            <person name="Badouin H."/>
            <person name="Gouzy J."/>
            <person name="Grassa C.J."/>
            <person name="Murat F."/>
            <person name="Staton S.E."/>
            <person name="Cottret L."/>
            <person name="Lelandais-Briere C."/>
            <person name="Owens G.L."/>
            <person name="Carrere S."/>
            <person name="Mayjonade B."/>
            <person name="Legrand L."/>
            <person name="Gill N."/>
            <person name="Kane N.C."/>
            <person name="Bowers J.E."/>
            <person name="Hubner S."/>
            <person name="Bellec A."/>
            <person name="Berard A."/>
            <person name="Berges H."/>
            <person name="Blanchet N."/>
            <person name="Boniface M.C."/>
            <person name="Brunel D."/>
            <person name="Catrice O."/>
            <person name="Chaidir N."/>
            <person name="Claudel C."/>
            <person name="Donnadieu C."/>
            <person name="Faraut T."/>
            <person name="Fievet G."/>
            <person name="Helmstetter N."/>
            <person name="King M."/>
            <person name="Knapp S.J."/>
            <person name="Lai Z."/>
            <person name="Le Paslier M.C."/>
            <person name="Lippi Y."/>
            <person name="Lorenzon L."/>
            <person name="Mandel J.R."/>
            <person name="Marage G."/>
            <person name="Marchand G."/>
            <person name="Marquand E."/>
            <person name="Bret-Mestries E."/>
            <person name="Morien E."/>
            <person name="Nambeesan S."/>
            <person name="Nguyen T."/>
            <person name="Pegot-Espagnet P."/>
            <person name="Pouilly N."/>
            <person name="Raftis F."/>
            <person name="Sallet E."/>
            <person name="Schiex T."/>
            <person name="Thomas J."/>
            <person name="Vandecasteele C."/>
            <person name="Vares D."/>
            <person name="Vear F."/>
            <person name="Vautrin S."/>
            <person name="Crespi M."/>
            <person name="Mangin B."/>
            <person name="Burke J.M."/>
            <person name="Salse J."/>
            <person name="Munos S."/>
            <person name="Vincourt P."/>
            <person name="Rieseberg L.H."/>
            <person name="Langlade N.B."/>
        </authorList>
    </citation>
    <scope>NUCLEOTIDE SEQUENCE [LARGE SCALE GENOMIC DNA]</scope>
    <source>
        <strain evidence="4">cv. SF193</strain>
    </source>
</reference>
<gene>
    <name evidence="3" type="ORF">HannXRQ_Chr06g0175231</name>
</gene>
<keyword evidence="4" id="KW-1185">Reference proteome</keyword>
<feature type="region of interest" description="Disordered" evidence="1">
    <location>
        <begin position="475"/>
        <end position="521"/>
    </location>
</feature>
<dbReference type="OMA" id="CTISAHA"/>
<feature type="domain" description="Retrotransposon gag" evidence="2">
    <location>
        <begin position="81"/>
        <end position="170"/>
    </location>
</feature>
<dbReference type="InParanoid" id="A0A251UI76"/>
<evidence type="ECO:0000259" key="2">
    <source>
        <dbReference type="Pfam" id="PF03732"/>
    </source>
</evidence>
<dbReference type="InterPro" id="IPR005162">
    <property type="entry name" value="Retrotrans_gag_dom"/>
</dbReference>
<name>A0A251UI76_HELAN</name>
<sequence length="521" mass="58330">MESLQNDVAALKARDKKKEKTGGGFNRFDDEDSSGSNNRHFRPHNKMDFPTFSDGDPRGWVLKAEKYFRYYNIPEDEKVDVATMHFEGDALDFYSWLSTDQAIEFWDELVHALHKNFGPAEFQNPDEHLCNVRQTGTVQEYRQEFAKRSSRVSNWPEHCLLGVFLNGLKEELKADVRIHKPRTVYKAMSIALEFESKFSHTLSGKTIKSTGVATTDSRPAYSSNVNQVVPVQKPTENRLSDAEKQSRYLKGECFRCGDKYGPGHRCKTGTFKLLEITNEEGAAENEQECTDELAKISLHALFGQTSLTTMKLRGHIDKAEILVLIDSGSTHNFISDKLVSNLNLVTHFISPFGVQIGNGDVLKCNRICKNLVLQIANLQIKQDFHPFDLGGADAVLGIQWLATLNTVQANWKEMFLQFTINGKEYKLMGLPPNLQPSATFNHFTIEPFEEHTSGPAAQLIVTQLEDKLFSPAGSIDTKPMLGQTGPGQIGSEQLRLDGGKRGGGKIIGGKKDQENRGLVEN</sequence>
<keyword evidence="3" id="KW-0645">Protease</keyword>
<feature type="compositionally biased region" description="Basic and acidic residues" evidence="1">
    <location>
        <begin position="12"/>
        <end position="21"/>
    </location>
</feature>
<dbReference type="PANTHER" id="PTHR15503:SF22">
    <property type="entry name" value="TRANSPOSON TY3-I GAG POLYPROTEIN"/>
    <property type="match status" value="1"/>
</dbReference>
<dbReference type="STRING" id="4232.A0A251UI76"/>
<dbReference type="GO" id="GO:0006508">
    <property type="term" value="P:proteolysis"/>
    <property type="evidence" value="ECO:0007669"/>
    <property type="project" value="UniProtKB-KW"/>
</dbReference>
<dbReference type="AlphaFoldDB" id="A0A251UI76"/>
<evidence type="ECO:0000313" key="4">
    <source>
        <dbReference type="Proteomes" id="UP000215914"/>
    </source>
</evidence>
<dbReference type="InterPro" id="IPR021109">
    <property type="entry name" value="Peptidase_aspartic_dom_sf"/>
</dbReference>
<dbReference type="Pfam" id="PF08284">
    <property type="entry name" value="RVP_2"/>
    <property type="match status" value="1"/>
</dbReference>
<dbReference type="Pfam" id="PF03732">
    <property type="entry name" value="Retrotrans_gag"/>
    <property type="match status" value="1"/>
</dbReference>
<dbReference type="CDD" id="cd00303">
    <property type="entry name" value="retropepsin_like"/>
    <property type="match status" value="1"/>
</dbReference>
<dbReference type="GO" id="GO:0008233">
    <property type="term" value="F:peptidase activity"/>
    <property type="evidence" value="ECO:0007669"/>
    <property type="project" value="UniProtKB-KW"/>
</dbReference>
<accession>A0A251UI76</accession>
<evidence type="ECO:0000256" key="1">
    <source>
        <dbReference type="SAM" id="MobiDB-lite"/>
    </source>
</evidence>
<dbReference type="Gene3D" id="2.40.70.10">
    <property type="entry name" value="Acid Proteases"/>
    <property type="match status" value="1"/>
</dbReference>
<organism evidence="3 4">
    <name type="scientific">Helianthus annuus</name>
    <name type="common">Common sunflower</name>
    <dbReference type="NCBI Taxonomy" id="4232"/>
    <lineage>
        <taxon>Eukaryota</taxon>
        <taxon>Viridiplantae</taxon>
        <taxon>Streptophyta</taxon>
        <taxon>Embryophyta</taxon>
        <taxon>Tracheophyta</taxon>
        <taxon>Spermatophyta</taxon>
        <taxon>Magnoliopsida</taxon>
        <taxon>eudicotyledons</taxon>
        <taxon>Gunneridae</taxon>
        <taxon>Pentapetalae</taxon>
        <taxon>asterids</taxon>
        <taxon>campanulids</taxon>
        <taxon>Asterales</taxon>
        <taxon>Asteraceae</taxon>
        <taxon>Asteroideae</taxon>
        <taxon>Heliantheae alliance</taxon>
        <taxon>Heliantheae</taxon>
        <taxon>Helianthus</taxon>
    </lineage>
</organism>